<evidence type="ECO:0000313" key="4">
    <source>
        <dbReference type="EMBL" id="CEL69968.1"/>
    </source>
</evidence>
<keyword evidence="5" id="KW-1185">Reference proteome</keyword>
<dbReference type="eggNOG" id="ENOG502QYRZ">
    <property type="taxonomic scope" value="Eukaryota"/>
</dbReference>
<feature type="compositionally biased region" description="Low complexity" evidence="2">
    <location>
        <begin position="1210"/>
        <end position="1230"/>
    </location>
</feature>
<feature type="region of interest" description="Disordered" evidence="2">
    <location>
        <begin position="1347"/>
        <end position="1409"/>
    </location>
</feature>
<reference evidence="3" key="1">
    <citation type="submission" date="2011-02" db="EMBL/GenBank/DDBJ databases">
        <authorList>
            <person name="Aslett M."/>
        </authorList>
    </citation>
    <scope>NUCLEOTIDE SEQUENCE</scope>
    <source>
        <strain evidence="3">Liverpool</strain>
    </source>
</reference>
<feature type="coiled-coil region" evidence="1">
    <location>
        <begin position="812"/>
        <end position="934"/>
    </location>
</feature>
<evidence type="ECO:0000256" key="2">
    <source>
        <dbReference type="SAM" id="MobiDB-lite"/>
    </source>
</evidence>
<feature type="region of interest" description="Disordered" evidence="2">
    <location>
        <begin position="214"/>
        <end position="242"/>
    </location>
</feature>
<feature type="compositionally biased region" description="Basic and acidic residues" evidence="2">
    <location>
        <begin position="1185"/>
        <end position="1195"/>
    </location>
</feature>
<feature type="region of interest" description="Disordered" evidence="2">
    <location>
        <begin position="148"/>
        <end position="179"/>
    </location>
</feature>
<dbReference type="GO" id="GO:0000146">
    <property type="term" value="F:microfilament motor activity"/>
    <property type="evidence" value="ECO:0007669"/>
    <property type="project" value="TreeGrafter"/>
</dbReference>
<feature type="compositionally biased region" description="Polar residues" evidence="2">
    <location>
        <begin position="149"/>
        <end position="165"/>
    </location>
</feature>
<feature type="compositionally biased region" description="Basic and acidic residues" evidence="2">
    <location>
        <begin position="74"/>
        <end position="87"/>
    </location>
</feature>
<feature type="coiled-coil region" evidence="1">
    <location>
        <begin position="995"/>
        <end position="1029"/>
    </location>
</feature>
<name>F0VNE3_NEOCL</name>
<organism evidence="3 5">
    <name type="scientific">Neospora caninum (strain Liverpool)</name>
    <dbReference type="NCBI Taxonomy" id="572307"/>
    <lineage>
        <taxon>Eukaryota</taxon>
        <taxon>Sar</taxon>
        <taxon>Alveolata</taxon>
        <taxon>Apicomplexa</taxon>
        <taxon>Conoidasida</taxon>
        <taxon>Coccidia</taxon>
        <taxon>Eucoccidiorida</taxon>
        <taxon>Eimeriorina</taxon>
        <taxon>Sarcocystidae</taxon>
        <taxon>Neospora</taxon>
    </lineage>
</organism>
<feature type="coiled-coil region" evidence="1">
    <location>
        <begin position="283"/>
        <end position="324"/>
    </location>
</feature>
<feature type="compositionally biased region" description="Basic and acidic residues" evidence="2">
    <location>
        <begin position="1290"/>
        <end position="1301"/>
    </location>
</feature>
<keyword evidence="1" id="KW-0175">Coiled coil</keyword>
<feature type="region of interest" description="Disordered" evidence="2">
    <location>
        <begin position="1290"/>
        <end position="1310"/>
    </location>
</feature>
<feature type="coiled-coil region" evidence="1">
    <location>
        <begin position="596"/>
        <end position="772"/>
    </location>
</feature>
<feature type="compositionally biased region" description="Basic and acidic residues" evidence="2">
    <location>
        <begin position="564"/>
        <end position="575"/>
    </location>
</feature>
<reference evidence="5" key="3">
    <citation type="journal article" date="2012" name="PLoS Pathog.">
        <title>Comparative genomics of the apicomplexan parasites Toxoplasma gondii and Neospora caninum: Coccidia differing in host range and transmission strategy.</title>
        <authorList>
            <person name="Reid A.J."/>
            <person name="Vermont S.J."/>
            <person name="Cotton J.A."/>
            <person name="Harris D."/>
            <person name="Hill-Cawthorne G.A."/>
            <person name="Konen-Waisman S."/>
            <person name="Latham S.M."/>
            <person name="Mourier T."/>
            <person name="Norton R."/>
            <person name="Quail M.A."/>
            <person name="Sanders M."/>
            <person name="Shanmugam D."/>
            <person name="Sohal A."/>
            <person name="Wasmuth J.D."/>
            <person name="Brunk B."/>
            <person name="Grigg M.E."/>
            <person name="Howard J.C."/>
            <person name="Parkinson J."/>
            <person name="Roos D.S."/>
            <person name="Trees A.J."/>
            <person name="Berriman M."/>
            <person name="Pain A."/>
            <person name="Wastling J.M."/>
        </authorList>
    </citation>
    <scope>NUCLEOTIDE SEQUENCE [LARGE SCALE GENOMIC DNA]</scope>
    <source>
        <strain evidence="5">Liverpool</strain>
    </source>
</reference>
<feature type="region of interest" description="Disordered" evidence="2">
    <location>
        <begin position="1180"/>
        <end position="1236"/>
    </location>
</feature>
<proteinExistence type="predicted"/>
<feature type="region of interest" description="Disordered" evidence="2">
    <location>
        <begin position="531"/>
        <end position="594"/>
    </location>
</feature>
<reference evidence="3" key="2">
    <citation type="submission" date="2011-03" db="EMBL/GenBank/DDBJ databases">
        <title>Comparative genomics and transcriptomics of Neospora caninum and Toxoplasma gondii.</title>
        <authorList>
            <person name="Reid A.J."/>
            <person name="Sohal A."/>
            <person name="Harris D."/>
            <person name="Quail M."/>
            <person name="Sanders M."/>
            <person name="Berriman M."/>
            <person name="Wastling J.M."/>
            <person name="Pain A."/>
        </authorList>
    </citation>
    <scope>NUCLEOTIDE SEQUENCE</scope>
    <source>
        <strain evidence="3">Liverpool</strain>
    </source>
</reference>
<dbReference type="GO" id="GO:0005737">
    <property type="term" value="C:cytoplasm"/>
    <property type="evidence" value="ECO:0007669"/>
    <property type="project" value="TreeGrafter"/>
</dbReference>
<dbReference type="GO" id="GO:0051015">
    <property type="term" value="F:actin filament binding"/>
    <property type="evidence" value="ECO:0007669"/>
    <property type="project" value="TreeGrafter"/>
</dbReference>
<feature type="compositionally biased region" description="Basic and acidic residues" evidence="2">
    <location>
        <begin position="1362"/>
        <end position="1394"/>
    </location>
</feature>
<dbReference type="GO" id="GO:0016460">
    <property type="term" value="C:myosin II complex"/>
    <property type="evidence" value="ECO:0007669"/>
    <property type="project" value="TreeGrafter"/>
</dbReference>
<feature type="region of interest" description="Disordered" evidence="2">
    <location>
        <begin position="498"/>
        <end position="519"/>
    </location>
</feature>
<dbReference type="PANTHER" id="PTHR45615:SF40">
    <property type="entry name" value="MYOSIN HEAVY CHAIN, NON-MUSCLE"/>
    <property type="match status" value="1"/>
</dbReference>
<dbReference type="RefSeq" id="XP_003885267.1">
    <property type="nucleotide sequence ID" value="XM_003885218.1"/>
</dbReference>
<protein>
    <recommendedName>
        <fullName evidence="6">Myosin heavy chain</fullName>
    </recommendedName>
</protein>
<sequence>MSLPTAVDSLTPTNASEVAALASFHWPDLLLRMAAPATGLLSSVGAHSEEERRETNVGCEGVGTEPFPCLPSRAPEEQERDTGKSRELPLSAVPPEKREGRRGKFGFPGPSSGRNVDGRAGGDAHSSLLGGRLHSVPAHRPASLLVGQRSGTLGDSSPLEFQSDTGEVAALSSPADTEAPRSLVKDNVVQFILQEICDVAKDCKSDLDDLVSASADQARGKPTRPTNGNRGRASTRRDTTSSVVSINPAAGLSVPSEHRSTEGVEKQIKQLHAFLTHELLPSVDRAKAEADALRRSNAVLGERLRRSEEHRQLQTEQIDDLQDEWNRSQFENRHHLAEAVERLKAENFHLKSQLDLTEKHLDDERKEKTTLEQKVLALEKRAKEKKEPSEPAETTALRDQLAAVRREMKRLTTLSSQKDSMIEDLKEVVRVARGETAAMSARALRSSHGSMAVDFPRGETPTAAPSPLASEMTHQMKMRMMGSSAFQAGGPVSERLERRKEMQRVRRSSGDSSTSRVDHQESLAAELLGQEGKAGKGDGGSAFGVTNGASSVHPGSAPQGSRNGAREKDGGDPEKQTAFGGSGETPRVGSARGDGHALCERRIEALQHELEELKKNHAQLLDRNEILKKYNVTLEKHFEAELLQYVKKDEVERVQRAYEAARAQAETLSARCEKARMEQEDTQAIERRAAAMVPREEAEKKAEALRREKEEIAREKDNKVKKAVAEKAQLERRKDEEIKELSGKLAEFERCMKTAESERDKLRKLLELEKKDNVELGGRLAALQAAAEKEASTLKGVLEKEKEARGILDNARLQKEAELVARQKEVARLSEEIRALKEEQKTKQEEMEKQLEAQDAEVRRVKDRHTTVLAEMDSFQREKTLQHEALSKALSELDSVKAKQSALQEEAAALRSQLDRAREENRKMSETLEAVRASRAGDHAALEETQTDLDRTENWAKMLEIGKSEVEAQLAKSSAECSAISHTCAMLKEEVETIKKKREKDLAAFKTRLQQKNNEKKKQILQMLEVNENLAMRKEEMETRFVEQLQDARRDIDRLVGLHVRQSYMRRGSQLSLPAPPKNLSSFANQMWHMHEAKADSLPDLTERTSSLKSARKTHRAVAMYRPVALSIQNLVHHSPGAGGEKRRTTPGSGDSLGEDESDLLDFIPDLVSRIRSKFFKGQNASEGNFHEQSPRLPEESTSSASEVERTSSSRRSSTSSSPRRSDSVESSGSLGAQNLHWAPSRGFAKSRSFLRSMKSDFLSGKYPPMVAMWEPTIDETTDNGARLSYAREEGGANPVHRDRYSSPCRSSESLPAIRITPGSIFGSFPGRKQRPTGVWEEMEEIFPQKETYQRRDVSTVSVAEPRSDKGCDEAGTESGEKDGEGRNRIKETSHTTDHPLVPKRTRRPRELMNYIDVESRTFYTPRRR</sequence>
<gene>
    <name evidence="4" type="ORF">BN1204_056630</name>
    <name evidence="3" type="ORF">NCLIV_056630</name>
</gene>
<dbReference type="GeneID" id="13446954"/>
<dbReference type="OMA" id="QMWHMHE"/>
<dbReference type="InParanoid" id="F0VNE3"/>
<dbReference type="GO" id="GO:0032982">
    <property type="term" value="C:myosin filament"/>
    <property type="evidence" value="ECO:0007669"/>
    <property type="project" value="TreeGrafter"/>
</dbReference>
<evidence type="ECO:0000256" key="1">
    <source>
        <dbReference type="SAM" id="Coils"/>
    </source>
</evidence>
<evidence type="ECO:0000313" key="5">
    <source>
        <dbReference type="Proteomes" id="UP000007494"/>
    </source>
</evidence>
<dbReference type="OrthoDB" id="331961at2759"/>
<reference evidence="4" key="4">
    <citation type="journal article" date="2015" name="PLoS ONE">
        <title>Comprehensive Evaluation of Toxoplasma gondii VEG and Neospora caninum LIV Genomes with Tachyzoite Stage Transcriptome and Proteome Defines Novel Transcript Features.</title>
        <authorList>
            <person name="Ramaprasad A."/>
            <person name="Mourier T."/>
            <person name="Naeem R."/>
            <person name="Malas T.B."/>
            <person name="Moussa E."/>
            <person name="Panigrahi A."/>
            <person name="Vermont S.J."/>
            <person name="Otto T.D."/>
            <person name="Wastling J."/>
            <person name="Pain A."/>
        </authorList>
    </citation>
    <scope>NUCLEOTIDE SEQUENCE</scope>
    <source>
        <strain evidence="4">Liverpool</strain>
    </source>
</reference>
<accession>F0VNE3</accession>
<dbReference type="EMBL" id="LN714486">
    <property type="protein sequence ID" value="CEL69968.1"/>
    <property type="molecule type" value="Genomic_DNA"/>
</dbReference>
<dbReference type="VEuPathDB" id="ToxoDB:NCLIV_056630"/>
<dbReference type="Proteomes" id="UP000007494">
    <property type="component" value="Chromosome XI"/>
</dbReference>
<evidence type="ECO:0008006" key="6">
    <source>
        <dbReference type="Google" id="ProtNLM"/>
    </source>
</evidence>
<feature type="region of interest" description="Disordered" evidence="2">
    <location>
        <begin position="45"/>
        <end position="134"/>
    </location>
</feature>
<evidence type="ECO:0000313" key="3">
    <source>
        <dbReference type="EMBL" id="CBZ55239.1"/>
    </source>
</evidence>
<dbReference type="PANTHER" id="PTHR45615">
    <property type="entry name" value="MYOSIN HEAVY CHAIN, NON-MUSCLE"/>
    <property type="match status" value="1"/>
</dbReference>
<feature type="coiled-coil region" evidence="1">
    <location>
        <begin position="354"/>
        <end position="381"/>
    </location>
</feature>
<feature type="region of interest" description="Disordered" evidence="2">
    <location>
        <begin position="1133"/>
        <end position="1158"/>
    </location>
</feature>
<dbReference type="EMBL" id="FR823392">
    <property type="protein sequence ID" value="CBZ55239.1"/>
    <property type="molecule type" value="Genomic_DNA"/>
</dbReference>